<dbReference type="AlphaFoldDB" id="A0A6N9YJX7"/>
<reference evidence="1 2" key="1">
    <citation type="submission" date="2020-02" db="EMBL/GenBank/DDBJ databases">
        <authorList>
            <person name="Li X.-J."/>
            <person name="Feng X.-M."/>
        </authorList>
    </citation>
    <scope>NUCLEOTIDE SEQUENCE [LARGE SCALE GENOMIC DNA]</scope>
    <source>
        <strain evidence="1 2">CGMCC 4.7225</strain>
    </source>
</reference>
<proteinExistence type="predicted"/>
<gene>
    <name evidence="1" type="ORF">G1H11_07955</name>
</gene>
<keyword evidence="2" id="KW-1185">Reference proteome</keyword>
<evidence type="ECO:0000313" key="1">
    <source>
        <dbReference type="EMBL" id="NED95247.1"/>
    </source>
</evidence>
<dbReference type="Pfam" id="PF14117">
    <property type="entry name" value="DUF4287"/>
    <property type="match status" value="1"/>
</dbReference>
<sequence length="76" mass="8798">MSLNHSEETHRNLLARVPSCTGRDLREWFKALEAGPAFSRFDDRVRWLRSEHGLAHGHATAIVHEHNLRRAARAFK</sequence>
<accession>A0A6N9YJX7</accession>
<dbReference type="InterPro" id="IPR025629">
    <property type="entry name" value="DUF4287"/>
</dbReference>
<dbReference type="RefSeq" id="WP_163817728.1">
    <property type="nucleotide sequence ID" value="NZ_JAAGOB010000003.1"/>
</dbReference>
<comment type="caution">
    <text evidence="1">The sequence shown here is derived from an EMBL/GenBank/DDBJ whole genome shotgun (WGS) entry which is preliminary data.</text>
</comment>
<dbReference type="Proteomes" id="UP000469185">
    <property type="component" value="Unassembled WGS sequence"/>
</dbReference>
<name>A0A6N9YJX7_9ACTN</name>
<evidence type="ECO:0000313" key="2">
    <source>
        <dbReference type="Proteomes" id="UP000469185"/>
    </source>
</evidence>
<protein>
    <submittedName>
        <fullName evidence="1">DUF4287 domain-containing protein</fullName>
    </submittedName>
</protein>
<dbReference type="EMBL" id="JAAGOB010000003">
    <property type="protein sequence ID" value="NED95247.1"/>
    <property type="molecule type" value="Genomic_DNA"/>
</dbReference>
<organism evidence="1 2">
    <name type="scientific">Phytoactinopolyspora alkaliphila</name>
    <dbReference type="NCBI Taxonomy" id="1783498"/>
    <lineage>
        <taxon>Bacteria</taxon>
        <taxon>Bacillati</taxon>
        <taxon>Actinomycetota</taxon>
        <taxon>Actinomycetes</taxon>
        <taxon>Jiangellales</taxon>
        <taxon>Jiangellaceae</taxon>
        <taxon>Phytoactinopolyspora</taxon>
    </lineage>
</organism>